<evidence type="ECO:0000313" key="2">
    <source>
        <dbReference type="Proteomes" id="UP000602510"/>
    </source>
</evidence>
<keyword evidence="2" id="KW-1185">Reference proteome</keyword>
<accession>A0A833SD95</accession>
<dbReference type="Proteomes" id="UP000602510">
    <property type="component" value="Unassembled WGS sequence"/>
</dbReference>
<dbReference type="EMBL" id="WSZM01000533">
    <property type="protein sequence ID" value="KAF4031883.1"/>
    <property type="molecule type" value="Genomic_DNA"/>
</dbReference>
<protein>
    <submittedName>
        <fullName evidence="1">Uncharacterized protein</fullName>
    </submittedName>
</protein>
<sequence>MHKFKSFQDANNYAAKWTREDQVNASFETEASSMNADAVVTITKTRKWFEERQRRLLAYKAELNRLQEHCEGHCEGDTNGGDEKRVRLE</sequence>
<comment type="caution">
    <text evidence="1">The sequence shown here is derived from an EMBL/GenBank/DDBJ whole genome shotgun (WGS) entry which is preliminary data.</text>
</comment>
<proteinExistence type="predicted"/>
<dbReference type="AlphaFoldDB" id="A0A833SD95"/>
<organism evidence="1 2">
    <name type="scientific">Phytophthora infestans</name>
    <name type="common">Potato late blight agent</name>
    <name type="synonym">Botrytis infestans</name>
    <dbReference type="NCBI Taxonomy" id="4787"/>
    <lineage>
        <taxon>Eukaryota</taxon>
        <taxon>Sar</taxon>
        <taxon>Stramenopiles</taxon>
        <taxon>Oomycota</taxon>
        <taxon>Peronosporomycetes</taxon>
        <taxon>Peronosporales</taxon>
        <taxon>Peronosporaceae</taxon>
        <taxon>Phytophthora</taxon>
    </lineage>
</organism>
<evidence type="ECO:0000313" key="1">
    <source>
        <dbReference type="EMBL" id="KAF4031883.1"/>
    </source>
</evidence>
<name>A0A833SD95_PHYIN</name>
<reference evidence="1" key="1">
    <citation type="submission" date="2020-04" db="EMBL/GenBank/DDBJ databases">
        <title>Hybrid Assembly of Korean Phytophthora infestans isolates.</title>
        <authorList>
            <person name="Prokchorchik M."/>
            <person name="Lee Y."/>
            <person name="Seo J."/>
            <person name="Cho J.-H."/>
            <person name="Park Y.-E."/>
            <person name="Jang D.-C."/>
            <person name="Im J.-S."/>
            <person name="Choi J.-G."/>
            <person name="Park H.-J."/>
            <person name="Lee G.-B."/>
            <person name="Lee Y.-G."/>
            <person name="Hong S.-Y."/>
            <person name="Cho K."/>
            <person name="Sohn K.H."/>
        </authorList>
    </citation>
    <scope>NUCLEOTIDE SEQUENCE</scope>
    <source>
        <strain evidence="1">KR_1_A1</strain>
    </source>
</reference>
<gene>
    <name evidence="1" type="ORF">GN244_ATG16287</name>
</gene>